<dbReference type="Pfam" id="PF00072">
    <property type="entry name" value="Response_reg"/>
    <property type="match status" value="1"/>
</dbReference>
<reference evidence="8 9" key="1">
    <citation type="submission" date="2019-01" db="EMBL/GenBank/DDBJ databases">
        <title>Lacibacter sp. strain TTM-7.</title>
        <authorList>
            <person name="Chen W.-M."/>
        </authorList>
    </citation>
    <scope>NUCLEOTIDE SEQUENCE [LARGE SCALE GENOMIC DNA]</scope>
    <source>
        <strain evidence="8 9">TTM-7</strain>
    </source>
</reference>
<dbReference type="AlphaFoldDB" id="A0A4Q1CFI7"/>
<keyword evidence="4" id="KW-0804">Transcription</keyword>
<keyword evidence="9" id="KW-1185">Reference proteome</keyword>
<dbReference type="InterPro" id="IPR000792">
    <property type="entry name" value="Tscrpt_reg_LuxR_C"/>
</dbReference>
<keyword evidence="2" id="KW-0805">Transcription regulation</keyword>
<protein>
    <submittedName>
        <fullName evidence="8">Response regulator transcription factor</fullName>
    </submittedName>
</protein>
<dbReference type="Gene3D" id="3.40.50.2300">
    <property type="match status" value="1"/>
</dbReference>
<feature type="domain" description="HTH luxR-type" evidence="6">
    <location>
        <begin position="152"/>
        <end position="217"/>
    </location>
</feature>
<proteinExistence type="predicted"/>
<dbReference type="GO" id="GO:0006355">
    <property type="term" value="P:regulation of DNA-templated transcription"/>
    <property type="evidence" value="ECO:0007669"/>
    <property type="project" value="InterPro"/>
</dbReference>
<dbReference type="InterPro" id="IPR016032">
    <property type="entry name" value="Sig_transdc_resp-reg_C-effctor"/>
</dbReference>
<organism evidence="8 9">
    <name type="scientific">Lacibacter luteus</name>
    <dbReference type="NCBI Taxonomy" id="2508719"/>
    <lineage>
        <taxon>Bacteria</taxon>
        <taxon>Pseudomonadati</taxon>
        <taxon>Bacteroidota</taxon>
        <taxon>Chitinophagia</taxon>
        <taxon>Chitinophagales</taxon>
        <taxon>Chitinophagaceae</taxon>
        <taxon>Lacibacter</taxon>
    </lineage>
</organism>
<accession>A0A4Q1CFI7</accession>
<dbReference type="PROSITE" id="PS50043">
    <property type="entry name" value="HTH_LUXR_2"/>
    <property type="match status" value="1"/>
</dbReference>
<evidence type="ECO:0000256" key="5">
    <source>
        <dbReference type="PROSITE-ProRule" id="PRU00169"/>
    </source>
</evidence>
<dbReference type="SMART" id="SM00448">
    <property type="entry name" value="REC"/>
    <property type="match status" value="1"/>
</dbReference>
<evidence type="ECO:0000256" key="1">
    <source>
        <dbReference type="ARBA" id="ARBA00022553"/>
    </source>
</evidence>
<feature type="modified residue" description="4-aspartylphosphate" evidence="5">
    <location>
        <position position="60"/>
    </location>
</feature>
<dbReference type="PROSITE" id="PS50110">
    <property type="entry name" value="RESPONSE_REGULATORY"/>
    <property type="match status" value="1"/>
</dbReference>
<dbReference type="InterPro" id="IPR039420">
    <property type="entry name" value="WalR-like"/>
</dbReference>
<feature type="domain" description="Response regulatory" evidence="7">
    <location>
        <begin position="9"/>
        <end position="125"/>
    </location>
</feature>
<evidence type="ECO:0000256" key="2">
    <source>
        <dbReference type="ARBA" id="ARBA00023015"/>
    </source>
</evidence>
<dbReference type="Proteomes" id="UP000290204">
    <property type="component" value="Unassembled WGS sequence"/>
</dbReference>
<evidence type="ECO:0000256" key="4">
    <source>
        <dbReference type="ARBA" id="ARBA00023163"/>
    </source>
</evidence>
<dbReference type="InterPro" id="IPR058245">
    <property type="entry name" value="NreC/VraR/RcsB-like_REC"/>
</dbReference>
<keyword evidence="1 5" id="KW-0597">Phosphoprotein</keyword>
<keyword evidence="3" id="KW-0238">DNA-binding</keyword>
<evidence type="ECO:0000313" key="9">
    <source>
        <dbReference type="Proteomes" id="UP000290204"/>
    </source>
</evidence>
<evidence type="ECO:0000256" key="3">
    <source>
        <dbReference type="ARBA" id="ARBA00023125"/>
    </source>
</evidence>
<dbReference type="GO" id="GO:0003677">
    <property type="term" value="F:DNA binding"/>
    <property type="evidence" value="ECO:0007669"/>
    <property type="project" value="UniProtKB-KW"/>
</dbReference>
<dbReference type="InterPro" id="IPR011006">
    <property type="entry name" value="CheY-like_superfamily"/>
</dbReference>
<name>A0A4Q1CFI7_9BACT</name>
<dbReference type="SUPFAM" id="SSF52172">
    <property type="entry name" value="CheY-like"/>
    <property type="match status" value="1"/>
</dbReference>
<dbReference type="InterPro" id="IPR001789">
    <property type="entry name" value="Sig_transdc_resp-reg_receiver"/>
</dbReference>
<dbReference type="CDD" id="cd17535">
    <property type="entry name" value="REC_NarL-like"/>
    <property type="match status" value="1"/>
</dbReference>
<dbReference type="SUPFAM" id="SSF46894">
    <property type="entry name" value="C-terminal effector domain of the bipartite response regulators"/>
    <property type="match status" value="1"/>
</dbReference>
<dbReference type="OrthoDB" id="9797341at2"/>
<dbReference type="PANTHER" id="PTHR43214:SF41">
    <property type="entry name" value="NITRATE_NITRITE RESPONSE REGULATOR PROTEIN NARP"/>
    <property type="match status" value="1"/>
</dbReference>
<dbReference type="RefSeq" id="WP_129132362.1">
    <property type="nucleotide sequence ID" value="NZ_SDHW01000006.1"/>
</dbReference>
<dbReference type="CDD" id="cd06170">
    <property type="entry name" value="LuxR_C_like"/>
    <property type="match status" value="1"/>
</dbReference>
<evidence type="ECO:0000259" key="6">
    <source>
        <dbReference type="PROSITE" id="PS50043"/>
    </source>
</evidence>
<gene>
    <name evidence="8" type="ORF">ESA94_18175</name>
</gene>
<dbReference type="EMBL" id="SDHW01000006">
    <property type="protein sequence ID" value="RXK58559.1"/>
    <property type="molecule type" value="Genomic_DNA"/>
</dbReference>
<dbReference type="Pfam" id="PF00196">
    <property type="entry name" value="GerE"/>
    <property type="match status" value="1"/>
</dbReference>
<comment type="caution">
    <text evidence="8">The sequence shown here is derived from an EMBL/GenBank/DDBJ whole genome shotgun (WGS) entry which is preliminary data.</text>
</comment>
<dbReference type="SMART" id="SM00421">
    <property type="entry name" value="HTH_LUXR"/>
    <property type="match status" value="1"/>
</dbReference>
<dbReference type="PRINTS" id="PR00038">
    <property type="entry name" value="HTHLUXR"/>
</dbReference>
<evidence type="ECO:0000313" key="8">
    <source>
        <dbReference type="EMBL" id="RXK58559.1"/>
    </source>
</evidence>
<evidence type="ECO:0000259" key="7">
    <source>
        <dbReference type="PROSITE" id="PS50110"/>
    </source>
</evidence>
<dbReference type="PANTHER" id="PTHR43214">
    <property type="entry name" value="TWO-COMPONENT RESPONSE REGULATOR"/>
    <property type="match status" value="1"/>
</dbReference>
<sequence>MTTASNPITIVIADDHEIFRDGFTVMIKKFPEITIIGEAENGTELVALVRKLRPDVVLTDIKMPKMDGIEATKLLVQEQPGTNIIALSMFDEDNLIVDMLEAGARGYLLKNAHKDEIIEAIKAVYKEQTYYCRHTSSKLMQMIAKSRFTPSQKKERPQFTDKEISIIRLICEQLSNKEIADRLNLSVRTIEGYREKIQEKMDVHNTAGIVVYAIKNKIYSFK</sequence>
<dbReference type="GO" id="GO:0000160">
    <property type="term" value="P:phosphorelay signal transduction system"/>
    <property type="evidence" value="ECO:0007669"/>
    <property type="project" value="InterPro"/>
</dbReference>